<evidence type="ECO:0000256" key="1">
    <source>
        <dbReference type="SAM" id="MobiDB-lite"/>
    </source>
</evidence>
<feature type="region of interest" description="Disordered" evidence="1">
    <location>
        <begin position="56"/>
        <end position="78"/>
    </location>
</feature>
<dbReference type="EMBL" id="CATOUU010000414">
    <property type="protein sequence ID" value="CAI9928720.1"/>
    <property type="molecule type" value="Genomic_DNA"/>
</dbReference>
<sequence length="101" mass="11518">MERKCYKQKFRLQIVCRYQQLIIQLASYTLLIQKAFKAHQDAVENATIGVSINSAKNQRQLQDSRREPPDVGGGVLPLNTSDSCRTCTVLSQLCFLTDCYF</sequence>
<reference evidence="3 4" key="2">
    <citation type="submission" date="2024-07" db="EMBL/GenBank/DDBJ databases">
        <authorList>
            <person name="Akdeniz Z."/>
        </authorList>
    </citation>
    <scope>NUCLEOTIDE SEQUENCE [LARGE SCALE GENOMIC DNA]</scope>
</reference>
<dbReference type="EMBL" id="CAXDID020000627">
    <property type="protein sequence ID" value="CAL6107114.1"/>
    <property type="molecule type" value="Genomic_DNA"/>
</dbReference>
<evidence type="ECO:0000313" key="2">
    <source>
        <dbReference type="EMBL" id="CAI9928720.1"/>
    </source>
</evidence>
<protein>
    <submittedName>
        <fullName evidence="3">Hypothetical_protein</fullName>
    </submittedName>
</protein>
<organism evidence="2">
    <name type="scientific">Hexamita inflata</name>
    <dbReference type="NCBI Taxonomy" id="28002"/>
    <lineage>
        <taxon>Eukaryota</taxon>
        <taxon>Metamonada</taxon>
        <taxon>Diplomonadida</taxon>
        <taxon>Hexamitidae</taxon>
        <taxon>Hexamitinae</taxon>
        <taxon>Hexamita</taxon>
    </lineage>
</organism>
<evidence type="ECO:0000313" key="3">
    <source>
        <dbReference type="EMBL" id="CAL6107114.1"/>
    </source>
</evidence>
<dbReference type="Proteomes" id="UP001642409">
    <property type="component" value="Unassembled WGS sequence"/>
</dbReference>
<gene>
    <name evidence="2" type="ORF">HINF_LOCUS16365</name>
    <name evidence="3" type="ORF">HINF_LOCUS74277</name>
</gene>
<proteinExistence type="predicted"/>
<keyword evidence="4" id="KW-1185">Reference proteome</keyword>
<name>A0AA86TU83_9EUKA</name>
<dbReference type="AlphaFoldDB" id="A0AA86TU83"/>
<comment type="caution">
    <text evidence="2">The sequence shown here is derived from an EMBL/GenBank/DDBJ whole genome shotgun (WGS) entry which is preliminary data.</text>
</comment>
<accession>A0AA86TU83</accession>
<reference evidence="2" key="1">
    <citation type="submission" date="2023-06" db="EMBL/GenBank/DDBJ databases">
        <authorList>
            <person name="Kurt Z."/>
        </authorList>
    </citation>
    <scope>NUCLEOTIDE SEQUENCE</scope>
</reference>
<evidence type="ECO:0000313" key="4">
    <source>
        <dbReference type="Proteomes" id="UP001642409"/>
    </source>
</evidence>